<dbReference type="RefSeq" id="WP_066920374.1">
    <property type="nucleotide sequence ID" value="NZ_BPQO01000034.1"/>
</dbReference>
<feature type="region of interest" description="Disordered" evidence="1">
    <location>
        <begin position="357"/>
        <end position="394"/>
    </location>
</feature>
<dbReference type="Gene3D" id="3.30.450.40">
    <property type="match status" value="1"/>
</dbReference>
<dbReference type="PROSITE" id="PS50113">
    <property type="entry name" value="PAC"/>
    <property type="match status" value="1"/>
</dbReference>
<dbReference type="CDD" id="cd01949">
    <property type="entry name" value="GGDEF"/>
    <property type="match status" value="1"/>
</dbReference>
<organism evidence="5 6">
    <name type="scientific">Methylobacterium hispanicum</name>
    <dbReference type="NCBI Taxonomy" id="270350"/>
    <lineage>
        <taxon>Bacteria</taxon>
        <taxon>Pseudomonadati</taxon>
        <taxon>Pseudomonadota</taxon>
        <taxon>Alphaproteobacteria</taxon>
        <taxon>Hyphomicrobiales</taxon>
        <taxon>Methylobacteriaceae</taxon>
        <taxon>Methylobacterium</taxon>
    </lineage>
</organism>
<dbReference type="InterPro" id="IPR000160">
    <property type="entry name" value="GGDEF_dom"/>
</dbReference>
<dbReference type="InterPro" id="IPR000014">
    <property type="entry name" value="PAS"/>
</dbReference>
<evidence type="ECO:0000256" key="1">
    <source>
        <dbReference type="SAM" id="MobiDB-lite"/>
    </source>
</evidence>
<evidence type="ECO:0000313" key="6">
    <source>
        <dbReference type="Proteomes" id="UP001055247"/>
    </source>
</evidence>
<dbReference type="SUPFAM" id="SSF55785">
    <property type="entry name" value="PYP-like sensor domain (PAS domain)"/>
    <property type="match status" value="2"/>
</dbReference>
<proteinExistence type="predicted"/>
<dbReference type="SMART" id="SM00091">
    <property type="entry name" value="PAS"/>
    <property type="match status" value="2"/>
</dbReference>
<dbReference type="Gene3D" id="3.30.70.270">
    <property type="match status" value="1"/>
</dbReference>
<evidence type="ECO:0000259" key="2">
    <source>
        <dbReference type="PROSITE" id="PS50113"/>
    </source>
</evidence>
<sequence length="881" mass="95625">MIPPADHEAERLTALRSLGILGSPPDPDLDAICRLAAEMLGTPTVAVSLVDAERQWFVAGVGTFAVSTARNAAFCNHAIRSDDILVVEDAGLDPRFAGNPLVTGAPGIRFYAGAPLSLKHGLRLGTLCLIDTQPRALDDARRRRLRDFAALAVSHLRLQETKVALQARENELHRANRDLGLAERWAKIGHWRIAFPSERITWSDGMYPIFGRPPGAGAPTKQAVLDTFHPEDREDVRVRLERTAMGGEAYEHRPRFVRTDGEIRVVLAHAVAERDAAGEVVGLFGACMDVTDLVRVEDDLRATSALLRATLEHMDQGLLMVDAARRVRVHNRRALELLDLPGELLRGEPSFEAVRRHQVARGETADPAEALPPSGREQAREADSRIHERERPEGTVLEVRTVPLEGGGMVRTYTDITARKRAEAQIAHMAHHDALTGLANRTRFRECLDRRLAEVGHHDATCAVLCLDLDRFKAVNDTLGHPAGDALLRSVAARMRDRLREGDVLARLGGDEFAVLTAPVANPGQGAAVAARLVEALQAPFRIEGHEITVGASIGIALAPEHGRDGDTLFKNADLALYAAKDSGRDGYRFYHPAMGQAASGRQRLELDLRGALARDQFELHYQPVVDARSLAITGFEALIRWTHPTRGRVPPDAFIPVAEETGLIVPVGEWVLRNACEEAARWPGDMRLAVNVSAVQLMRPGLVEGVVATLAATGLHAGRLELEITETALLRDNPAVLACLHELRGLGVRFALDDFGTGYSSLSYLRRFPLDRIKIDRSFVEAVDDPGTAAIVGAIAGLGASLGAAVTAEGVETERQLHAVRLSGCGEAQGYLFGKPLPAAEAAAFLRRKAGTKAALPGQPWDRCGRGRSRCGPPWPARRG</sequence>
<protein>
    <recommendedName>
        <fullName evidence="7">Diguanylate cyclase</fullName>
    </recommendedName>
</protein>
<reference evidence="5" key="1">
    <citation type="journal article" date="2016" name="Front. Microbiol.">
        <title>Genome Sequence of the Piezophilic, Mesophilic Sulfate-Reducing Bacterium Desulfovibrio indicus J2T.</title>
        <authorList>
            <person name="Cao J."/>
            <person name="Maignien L."/>
            <person name="Shao Z."/>
            <person name="Alain K."/>
            <person name="Jebbar M."/>
        </authorList>
    </citation>
    <scope>NUCLEOTIDE SEQUENCE</scope>
    <source>
        <strain evidence="5">DSM 16372</strain>
    </source>
</reference>
<keyword evidence="6" id="KW-1185">Reference proteome</keyword>
<reference evidence="5" key="2">
    <citation type="submission" date="2021-08" db="EMBL/GenBank/DDBJ databases">
        <authorList>
            <person name="Tani A."/>
            <person name="Ola A."/>
            <person name="Ogura Y."/>
            <person name="Katsura K."/>
            <person name="Hayashi T."/>
        </authorList>
    </citation>
    <scope>NUCLEOTIDE SEQUENCE</scope>
    <source>
        <strain evidence="5">DSM 16372</strain>
    </source>
</reference>
<dbReference type="Gene3D" id="3.20.20.450">
    <property type="entry name" value="EAL domain"/>
    <property type="match status" value="1"/>
</dbReference>
<dbReference type="SUPFAM" id="SSF55781">
    <property type="entry name" value="GAF domain-like"/>
    <property type="match status" value="1"/>
</dbReference>
<gene>
    <name evidence="5" type="ORF">BHAOGJBA_5510</name>
</gene>
<feature type="domain" description="GGDEF" evidence="4">
    <location>
        <begin position="460"/>
        <end position="593"/>
    </location>
</feature>
<comment type="caution">
    <text evidence="5">The sequence shown here is derived from an EMBL/GenBank/DDBJ whole genome shotgun (WGS) entry which is preliminary data.</text>
</comment>
<dbReference type="InterPro" id="IPR000700">
    <property type="entry name" value="PAS-assoc_C"/>
</dbReference>
<dbReference type="Gene3D" id="3.30.450.20">
    <property type="entry name" value="PAS domain"/>
    <property type="match status" value="2"/>
</dbReference>
<dbReference type="InterPro" id="IPR029787">
    <property type="entry name" value="Nucleotide_cyclase"/>
</dbReference>
<evidence type="ECO:0000313" key="5">
    <source>
        <dbReference type="EMBL" id="GJD91957.1"/>
    </source>
</evidence>
<dbReference type="FunFam" id="3.30.70.270:FF:000001">
    <property type="entry name" value="Diguanylate cyclase domain protein"/>
    <property type="match status" value="1"/>
</dbReference>
<dbReference type="InterPro" id="IPR052155">
    <property type="entry name" value="Biofilm_reg_signaling"/>
</dbReference>
<dbReference type="Gene3D" id="2.10.70.100">
    <property type="match status" value="1"/>
</dbReference>
<dbReference type="Proteomes" id="UP001055247">
    <property type="component" value="Unassembled WGS sequence"/>
</dbReference>
<dbReference type="Pfam" id="PF08447">
    <property type="entry name" value="PAS_3"/>
    <property type="match status" value="1"/>
</dbReference>
<dbReference type="SMART" id="SM00052">
    <property type="entry name" value="EAL"/>
    <property type="match status" value="1"/>
</dbReference>
<dbReference type="GO" id="GO:0003824">
    <property type="term" value="F:catalytic activity"/>
    <property type="evidence" value="ECO:0007669"/>
    <property type="project" value="UniProtKB-ARBA"/>
</dbReference>
<dbReference type="SUPFAM" id="SSF141868">
    <property type="entry name" value="EAL domain-like"/>
    <property type="match status" value="1"/>
</dbReference>
<dbReference type="Pfam" id="PF12860">
    <property type="entry name" value="PAS_7"/>
    <property type="match status" value="1"/>
</dbReference>
<dbReference type="Pfam" id="PF00990">
    <property type="entry name" value="GGDEF"/>
    <property type="match status" value="1"/>
</dbReference>
<dbReference type="SMART" id="SM00065">
    <property type="entry name" value="GAF"/>
    <property type="match status" value="1"/>
</dbReference>
<dbReference type="NCBIfam" id="TIGR00254">
    <property type="entry name" value="GGDEF"/>
    <property type="match status" value="1"/>
</dbReference>
<evidence type="ECO:0008006" key="7">
    <source>
        <dbReference type="Google" id="ProtNLM"/>
    </source>
</evidence>
<dbReference type="InterPro" id="IPR001633">
    <property type="entry name" value="EAL_dom"/>
</dbReference>
<name>A0AAV4ZTY2_9HYPH</name>
<dbReference type="Pfam" id="PF01590">
    <property type="entry name" value="GAF"/>
    <property type="match status" value="1"/>
</dbReference>
<feature type="compositionally biased region" description="Basic and acidic residues" evidence="1">
    <location>
        <begin position="377"/>
        <end position="393"/>
    </location>
</feature>
<dbReference type="CDD" id="cd01948">
    <property type="entry name" value="EAL"/>
    <property type="match status" value="1"/>
</dbReference>
<feature type="domain" description="PAC" evidence="2">
    <location>
        <begin position="250"/>
        <end position="302"/>
    </location>
</feature>
<dbReference type="CDD" id="cd00130">
    <property type="entry name" value="PAS"/>
    <property type="match status" value="1"/>
</dbReference>
<dbReference type="SMART" id="SM00267">
    <property type="entry name" value="GGDEF"/>
    <property type="match status" value="1"/>
</dbReference>
<dbReference type="InterPro" id="IPR035965">
    <property type="entry name" value="PAS-like_dom_sf"/>
</dbReference>
<dbReference type="Pfam" id="PF00563">
    <property type="entry name" value="EAL"/>
    <property type="match status" value="1"/>
</dbReference>
<dbReference type="SMART" id="SM00086">
    <property type="entry name" value="PAC"/>
    <property type="match status" value="1"/>
</dbReference>
<accession>A0AAV4ZTY2</accession>
<dbReference type="InterPro" id="IPR001610">
    <property type="entry name" value="PAC"/>
</dbReference>
<evidence type="ECO:0000259" key="3">
    <source>
        <dbReference type="PROSITE" id="PS50883"/>
    </source>
</evidence>
<dbReference type="InterPro" id="IPR043128">
    <property type="entry name" value="Rev_trsase/Diguanyl_cyclase"/>
</dbReference>
<dbReference type="SUPFAM" id="SSF55073">
    <property type="entry name" value="Nucleotide cyclase"/>
    <property type="match status" value="1"/>
</dbReference>
<dbReference type="InterPro" id="IPR029016">
    <property type="entry name" value="GAF-like_dom_sf"/>
</dbReference>
<dbReference type="PANTHER" id="PTHR44757">
    <property type="entry name" value="DIGUANYLATE CYCLASE DGCP"/>
    <property type="match status" value="1"/>
</dbReference>
<dbReference type="NCBIfam" id="TIGR00229">
    <property type="entry name" value="sensory_box"/>
    <property type="match status" value="1"/>
</dbReference>
<dbReference type="InterPro" id="IPR035919">
    <property type="entry name" value="EAL_sf"/>
</dbReference>
<dbReference type="PROSITE" id="PS50883">
    <property type="entry name" value="EAL"/>
    <property type="match status" value="1"/>
</dbReference>
<feature type="domain" description="EAL" evidence="3">
    <location>
        <begin position="602"/>
        <end position="851"/>
    </location>
</feature>
<dbReference type="PANTHER" id="PTHR44757:SF2">
    <property type="entry name" value="BIOFILM ARCHITECTURE MAINTENANCE PROTEIN MBAA"/>
    <property type="match status" value="1"/>
</dbReference>
<dbReference type="PROSITE" id="PS50887">
    <property type="entry name" value="GGDEF"/>
    <property type="match status" value="1"/>
</dbReference>
<dbReference type="AlphaFoldDB" id="A0AAV4ZTY2"/>
<dbReference type="InterPro" id="IPR003018">
    <property type="entry name" value="GAF"/>
</dbReference>
<dbReference type="EMBL" id="BPQO01000034">
    <property type="protein sequence ID" value="GJD91957.1"/>
    <property type="molecule type" value="Genomic_DNA"/>
</dbReference>
<evidence type="ECO:0000259" key="4">
    <source>
        <dbReference type="PROSITE" id="PS50887"/>
    </source>
</evidence>
<dbReference type="InterPro" id="IPR013655">
    <property type="entry name" value="PAS_fold_3"/>
</dbReference>